<dbReference type="STRING" id="426703.SAMN04488100_11535"/>
<dbReference type="GO" id="GO:0006281">
    <property type="term" value="P:DNA repair"/>
    <property type="evidence" value="ECO:0007669"/>
    <property type="project" value="TreeGrafter"/>
</dbReference>
<sequence>MKQRVEEFEKRHEYLVCVDSDGCAMDTMDIKHFHCFGPRAVDVFGIESVKDEFLKIWNEINLFSMTRGINRFKGLALSFDIAHEKGLDVPELAHVKKWTEESDELSKPSLQREIEKTGEEELKLALEWSDRVNQCIEGLSGEDHPFDGVKEGLAELSKVADIAIVSSANGEAVYNEWTKHDLAPYVEVMLGQEAGSKAYCISQLKKHYDSENQIVMVGDAPGDLDAAQQNGVHYYPIVVGKEAESWERLKTEAKDKLVNDDFDEDYQEQLIKEFKDALSK</sequence>
<dbReference type="InterPro" id="IPR023214">
    <property type="entry name" value="HAD_sf"/>
</dbReference>
<dbReference type="RefSeq" id="WP_091488220.1">
    <property type="nucleotide sequence ID" value="NZ_BJUX01000016.1"/>
</dbReference>
<reference evidence="2 3" key="1">
    <citation type="submission" date="2016-10" db="EMBL/GenBank/DDBJ databases">
        <authorList>
            <person name="de Groot N.N."/>
        </authorList>
    </citation>
    <scope>NUCLEOTIDE SEQUENCE [LARGE SCALE GENOMIC DNA]</scope>
    <source>
        <strain evidence="2 3">DSM 19182</strain>
    </source>
</reference>
<evidence type="ECO:0000313" key="1">
    <source>
        <dbReference type="EMBL" id="GEK89495.1"/>
    </source>
</evidence>
<dbReference type="InterPro" id="IPR036412">
    <property type="entry name" value="HAD-like_sf"/>
</dbReference>
<dbReference type="PANTHER" id="PTHR43434:SF1">
    <property type="entry name" value="PHOSPHOGLYCOLATE PHOSPHATASE"/>
    <property type="match status" value="1"/>
</dbReference>
<evidence type="ECO:0000313" key="3">
    <source>
        <dbReference type="Proteomes" id="UP000198548"/>
    </source>
</evidence>
<dbReference type="EMBL" id="FOBL01000015">
    <property type="protein sequence ID" value="SEL91107.1"/>
    <property type="molecule type" value="Genomic_DNA"/>
</dbReference>
<dbReference type="AlphaFoldDB" id="A0A1H7U4D8"/>
<organism evidence="2 3">
    <name type="scientific">Alkalibacterium putridalgicola</name>
    <dbReference type="NCBI Taxonomy" id="426703"/>
    <lineage>
        <taxon>Bacteria</taxon>
        <taxon>Bacillati</taxon>
        <taxon>Bacillota</taxon>
        <taxon>Bacilli</taxon>
        <taxon>Lactobacillales</taxon>
        <taxon>Carnobacteriaceae</taxon>
        <taxon>Alkalibacterium</taxon>
    </lineage>
</organism>
<dbReference type="Gene3D" id="3.40.50.1000">
    <property type="entry name" value="HAD superfamily/HAD-like"/>
    <property type="match status" value="1"/>
</dbReference>
<keyword evidence="4" id="KW-1185">Reference proteome</keyword>
<protein>
    <submittedName>
        <fullName evidence="1 2">Phosphatase</fullName>
    </submittedName>
</protein>
<accession>A0A1H7U4D8</accession>
<dbReference type="CDD" id="cd01427">
    <property type="entry name" value="HAD_like"/>
    <property type="match status" value="1"/>
</dbReference>
<dbReference type="OrthoDB" id="9796026at2"/>
<dbReference type="Proteomes" id="UP000198548">
    <property type="component" value="Unassembled WGS sequence"/>
</dbReference>
<dbReference type="Proteomes" id="UP000321425">
    <property type="component" value="Unassembled WGS sequence"/>
</dbReference>
<dbReference type="SUPFAM" id="SSF56784">
    <property type="entry name" value="HAD-like"/>
    <property type="match status" value="1"/>
</dbReference>
<dbReference type="Pfam" id="PF13419">
    <property type="entry name" value="HAD_2"/>
    <property type="match status" value="1"/>
</dbReference>
<evidence type="ECO:0000313" key="4">
    <source>
        <dbReference type="Proteomes" id="UP000321425"/>
    </source>
</evidence>
<dbReference type="Gene3D" id="1.10.150.240">
    <property type="entry name" value="Putative phosphatase, domain 2"/>
    <property type="match status" value="1"/>
</dbReference>
<dbReference type="InterPro" id="IPR050155">
    <property type="entry name" value="HAD-like_hydrolase_sf"/>
</dbReference>
<name>A0A1H7U4D8_9LACT</name>
<proteinExistence type="predicted"/>
<dbReference type="GO" id="GO:0005829">
    <property type="term" value="C:cytosol"/>
    <property type="evidence" value="ECO:0007669"/>
    <property type="project" value="TreeGrafter"/>
</dbReference>
<gene>
    <name evidence="1" type="ORF">APU01nite_15340</name>
    <name evidence="2" type="ORF">SAMN04488100_11535</name>
</gene>
<dbReference type="EMBL" id="BJUX01000016">
    <property type="protein sequence ID" value="GEK89495.1"/>
    <property type="molecule type" value="Genomic_DNA"/>
</dbReference>
<dbReference type="InterPro" id="IPR023198">
    <property type="entry name" value="PGP-like_dom2"/>
</dbReference>
<dbReference type="InterPro" id="IPR041492">
    <property type="entry name" value="HAD_2"/>
</dbReference>
<dbReference type="GO" id="GO:0008967">
    <property type="term" value="F:phosphoglycolate phosphatase activity"/>
    <property type="evidence" value="ECO:0007669"/>
    <property type="project" value="TreeGrafter"/>
</dbReference>
<evidence type="ECO:0000313" key="2">
    <source>
        <dbReference type="EMBL" id="SEL91107.1"/>
    </source>
</evidence>
<dbReference type="PANTHER" id="PTHR43434">
    <property type="entry name" value="PHOSPHOGLYCOLATE PHOSPHATASE"/>
    <property type="match status" value="1"/>
</dbReference>
<reference evidence="1 4" key="2">
    <citation type="submission" date="2019-07" db="EMBL/GenBank/DDBJ databases">
        <title>Whole genome shotgun sequence of Alkalibacterium putridalgicola NBRC 103243.</title>
        <authorList>
            <person name="Hosoyama A."/>
            <person name="Uohara A."/>
            <person name="Ohji S."/>
            <person name="Ichikawa N."/>
        </authorList>
    </citation>
    <scope>NUCLEOTIDE SEQUENCE [LARGE SCALE GENOMIC DNA]</scope>
    <source>
        <strain evidence="1 4">NBRC 103243</strain>
    </source>
</reference>